<evidence type="ECO:0000256" key="2">
    <source>
        <dbReference type="SAM" id="Phobius"/>
    </source>
</evidence>
<name>A0ABZ1TXM3_9ACTN</name>
<evidence type="ECO:0000313" key="3">
    <source>
        <dbReference type="EMBL" id="WUQ82559.1"/>
    </source>
</evidence>
<evidence type="ECO:0000313" key="4">
    <source>
        <dbReference type="Proteomes" id="UP001432222"/>
    </source>
</evidence>
<dbReference type="RefSeq" id="WP_328953612.1">
    <property type="nucleotide sequence ID" value="NZ_CP108110.1"/>
</dbReference>
<feature type="transmembrane region" description="Helical" evidence="2">
    <location>
        <begin position="156"/>
        <end position="181"/>
    </location>
</feature>
<feature type="transmembrane region" description="Helical" evidence="2">
    <location>
        <begin position="302"/>
        <end position="326"/>
    </location>
</feature>
<sequence length="390" mass="39517">MSTPRTTVAAPAVGHSLKHLAFHLLTPLLMCLGMALAYQGAFHQPEPHHLKVAVVGVTPEARALAGAVQGRAGDALDVATLPDRAAAEQGLRDRDLVGAFLPDASHPELLVAKANSDTSAMAAEKVFQRVTAQQGVPLAVTDLTTPSEGDPTGQGLFFLLVALSIGSYGSVAVIGAAGAALAMRIRVLVGLGVSLAVSVIGILTAGPVFHVVDHDLAGVWALGWLYSAGVIGIGIGLHTFLKRWTTLAMMVLFVMLNFTSSGGVYRPELQNGFFGGLHSFWAGAGFLEGARSLLYFDGGAGFGGHLLTLVLWLAAAGVLVVGAALCERRGRAAMSSAAAAAAAGAVDGVGGPVGPVGRVGVAGAAGSSRGEGSGAEGEMEEEMEESAVAI</sequence>
<evidence type="ECO:0008006" key="5">
    <source>
        <dbReference type="Google" id="ProtNLM"/>
    </source>
</evidence>
<protein>
    <recommendedName>
        <fullName evidence="5">ABC transporter permease</fullName>
    </recommendedName>
</protein>
<feature type="compositionally biased region" description="Acidic residues" evidence="1">
    <location>
        <begin position="377"/>
        <end position="390"/>
    </location>
</feature>
<feature type="region of interest" description="Disordered" evidence="1">
    <location>
        <begin position="364"/>
        <end position="390"/>
    </location>
</feature>
<accession>A0ABZ1TXM3</accession>
<organism evidence="3 4">
    <name type="scientific">Kitasatospora purpeofusca</name>
    <dbReference type="NCBI Taxonomy" id="67352"/>
    <lineage>
        <taxon>Bacteria</taxon>
        <taxon>Bacillati</taxon>
        <taxon>Actinomycetota</taxon>
        <taxon>Actinomycetes</taxon>
        <taxon>Kitasatosporales</taxon>
        <taxon>Streptomycetaceae</taxon>
        <taxon>Kitasatospora</taxon>
    </lineage>
</organism>
<dbReference type="Proteomes" id="UP001432222">
    <property type="component" value="Chromosome"/>
</dbReference>
<keyword evidence="2" id="KW-0812">Transmembrane</keyword>
<feature type="transmembrane region" description="Helical" evidence="2">
    <location>
        <begin position="217"/>
        <end position="237"/>
    </location>
</feature>
<feature type="transmembrane region" description="Helical" evidence="2">
    <location>
        <begin position="20"/>
        <end position="41"/>
    </location>
</feature>
<keyword evidence="4" id="KW-1185">Reference proteome</keyword>
<keyword evidence="2" id="KW-1133">Transmembrane helix</keyword>
<keyword evidence="2" id="KW-0472">Membrane</keyword>
<feature type="transmembrane region" description="Helical" evidence="2">
    <location>
        <begin position="244"/>
        <end position="265"/>
    </location>
</feature>
<proteinExistence type="predicted"/>
<gene>
    <name evidence="3" type="ORF">OHA16_05935</name>
</gene>
<dbReference type="EMBL" id="CP108110">
    <property type="protein sequence ID" value="WUQ82559.1"/>
    <property type="molecule type" value="Genomic_DNA"/>
</dbReference>
<feature type="transmembrane region" description="Helical" evidence="2">
    <location>
        <begin position="188"/>
        <end position="211"/>
    </location>
</feature>
<reference evidence="3" key="1">
    <citation type="submission" date="2022-10" db="EMBL/GenBank/DDBJ databases">
        <title>The complete genomes of actinobacterial strains from the NBC collection.</title>
        <authorList>
            <person name="Joergensen T.S."/>
            <person name="Alvarez Arevalo M."/>
            <person name="Sterndorff E.B."/>
            <person name="Faurdal D."/>
            <person name="Vuksanovic O."/>
            <person name="Mourched A.-S."/>
            <person name="Charusanti P."/>
            <person name="Shaw S."/>
            <person name="Blin K."/>
            <person name="Weber T."/>
        </authorList>
    </citation>
    <scope>NUCLEOTIDE SEQUENCE</scope>
    <source>
        <strain evidence="3">NBC_00222</strain>
    </source>
</reference>
<evidence type="ECO:0000256" key="1">
    <source>
        <dbReference type="SAM" id="MobiDB-lite"/>
    </source>
</evidence>